<dbReference type="Proteomes" id="UP001501447">
    <property type="component" value="Unassembled WGS sequence"/>
</dbReference>
<comment type="caution">
    <text evidence="1">The sequence shown here is derived from an EMBL/GenBank/DDBJ whole genome shotgun (WGS) entry which is preliminary data.</text>
</comment>
<sequence length="70" mass="7114">MGEIGERGDTGLQAGGQCLGVDPVRGDVADVERLGVGAHGAQRDAGGGEMGTLAAERIAVARTRVLIRWG</sequence>
<reference evidence="1 2" key="1">
    <citation type="journal article" date="2019" name="Int. J. Syst. Evol. Microbiol.">
        <title>The Global Catalogue of Microorganisms (GCM) 10K type strain sequencing project: providing services to taxonomists for standard genome sequencing and annotation.</title>
        <authorList>
            <consortium name="The Broad Institute Genomics Platform"/>
            <consortium name="The Broad Institute Genome Sequencing Center for Infectious Disease"/>
            <person name="Wu L."/>
            <person name="Ma J."/>
        </authorList>
    </citation>
    <scope>NUCLEOTIDE SEQUENCE [LARGE SCALE GENOMIC DNA]</scope>
    <source>
        <strain evidence="1 2">JCM 16373</strain>
    </source>
</reference>
<accession>A0ABN3QC82</accession>
<evidence type="ECO:0000313" key="2">
    <source>
        <dbReference type="Proteomes" id="UP001501447"/>
    </source>
</evidence>
<organism evidence="1 2">
    <name type="scientific">Streptomyces axinellae</name>
    <dbReference type="NCBI Taxonomy" id="552788"/>
    <lineage>
        <taxon>Bacteria</taxon>
        <taxon>Bacillati</taxon>
        <taxon>Actinomycetota</taxon>
        <taxon>Actinomycetes</taxon>
        <taxon>Kitasatosporales</taxon>
        <taxon>Streptomycetaceae</taxon>
        <taxon>Streptomyces</taxon>
    </lineage>
</organism>
<gene>
    <name evidence="1" type="ORF">GCM10009863_40840</name>
</gene>
<protein>
    <submittedName>
        <fullName evidence="1">Uncharacterized protein</fullName>
    </submittedName>
</protein>
<keyword evidence="2" id="KW-1185">Reference proteome</keyword>
<evidence type="ECO:0000313" key="1">
    <source>
        <dbReference type="EMBL" id="GAA2622578.1"/>
    </source>
</evidence>
<dbReference type="EMBL" id="BAAARJ010000013">
    <property type="protein sequence ID" value="GAA2622578.1"/>
    <property type="molecule type" value="Genomic_DNA"/>
</dbReference>
<name>A0ABN3QC82_9ACTN</name>
<proteinExistence type="predicted"/>